<gene>
    <name evidence="1" type="ORF">TM448B01051_0004</name>
</gene>
<name>A0A6M3XIK4_9ZZZZ</name>
<organism evidence="1">
    <name type="scientific">viral metagenome</name>
    <dbReference type="NCBI Taxonomy" id="1070528"/>
    <lineage>
        <taxon>unclassified sequences</taxon>
        <taxon>metagenomes</taxon>
        <taxon>organismal metagenomes</taxon>
    </lineage>
</organism>
<evidence type="ECO:0000313" key="1">
    <source>
        <dbReference type="EMBL" id="QJH97616.1"/>
    </source>
</evidence>
<proteinExistence type="predicted"/>
<dbReference type="EMBL" id="MT144694">
    <property type="protein sequence ID" value="QJH97616.1"/>
    <property type="molecule type" value="Genomic_DNA"/>
</dbReference>
<protein>
    <submittedName>
        <fullName evidence="1">Uncharacterized protein</fullName>
    </submittedName>
</protein>
<dbReference type="AlphaFoldDB" id="A0A6M3XIK4"/>
<accession>A0A6M3XIK4</accession>
<reference evidence="1" key="1">
    <citation type="submission" date="2020-03" db="EMBL/GenBank/DDBJ databases">
        <title>The deep terrestrial virosphere.</title>
        <authorList>
            <person name="Holmfeldt K."/>
            <person name="Nilsson E."/>
            <person name="Simone D."/>
            <person name="Lopez-Fernandez M."/>
            <person name="Wu X."/>
            <person name="de Brujin I."/>
            <person name="Lundin D."/>
            <person name="Andersson A."/>
            <person name="Bertilsson S."/>
            <person name="Dopson M."/>
        </authorList>
    </citation>
    <scope>NUCLEOTIDE SEQUENCE</scope>
    <source>
        <strain evidence="1">TM448B01051</strain>
    </source>
</reference>
<sequence>MYILEMKGETMNNDFDYAVIATCQYDVSKTNMYHDCREPATHKIWWGDSRPTVVCKEHFEFIAREEIDDKTDQG</sequence>